<feature type="region of interest" description="Disordered" evidence="1">
    <location>
        <begin position="206"/>
        <end position="238"/>
    </location>
</feature>
<feature type="compositionally biased region" description="Basic and acidic residues" evidence="1">
    <location>
        <begin position="213"/>
        <end position="223"/>
    </location>
</feature>
<gene>
    <name evidence="3" type="ORF">QBC47DRAFT_59901</name>
</gene>
<feature type="transmembrane region" description="Helical" evidence="2">
    <location>
        <begin position="111"/>
        <end position="129"/>
    </location>
</feature>
<reference evidence="3" key="1">
    <citation type="submission" date="2023-06" db="EMBL/GenBank/DDBJ databases">
        <title>Genome-scale phylogeny and comparative genomics of the fungal order Sordariales.</title>
        <authorList>
            <consortium name="Lawrence Berkeley National Laboratory"/>
            <person name="Hensen N."/>
            <person name="Bonometti L."/>
            <person name="Westerberg I."/>
            <person name="Brannstrom I.O."/>
            <person name="Guillou S."/>
            <person name="Cros-Aarteil S."/>
            <person name="Calhoun S."/>
            <person name="Haridas S."/>
            <person name="Kuo A."/>
            <person name="Mondo S."/>
            <person name="Pangilinan J."/>
            <person name="Riley R."/>
            <person name="Labutti K."/>
            <person name="Andreopoulos B."/>
            <person name="Lipzen A."/>
            <person name="Chen C."/>
            <person name="Yanf M."/>
            <person name="Daum C."/>
            <person name="Ng V."/>
            <person name="Clum A."/>
            <person name="Steindorff A."/>
            <person name="Ohm R."/>
            <person name="Martin F."/>
            <person name="Silar P."/>
            <person name="Natvig D."/>
            <person name="Lalanne C."/>
            <person name="Gautier V."/>
            <person name="Ament-Velasquez S.L."/>
            <person name="Kruys A."/>
            <person name="Hutchinson M.I."/>
            <person name="Powell A.J."/>
            <person name="Barry K."/>
            <person name="Miller A.N."/>
            <person name="Grigoriev I.V."/>
            <person name="Debuchy R."/>
            <person name="Gladieux P."/>
            <person name="Thoren M.H."/>
            <person name="Johannesson H."/>
        </authorList>
    </citation>
    <scope>NUCLEOTIDE SEQUENCE</scope>
    <source>
        <strain evidence="3">PSN4</strain>
    </source>
</reference>
<keyword evidence="2" id="KW-1133">Transmembrane helix</keyword>
<keyword evidence="2" id="KW-0472">Membrane</keyword>
<organism evidence="3 4">
    <name type="scientific">Echria macrotheca</name>
    <dbReference type="NCBI Taxonomy" id="438768"/>
    <lineage>
        <taxon>Eukaryota</taxon>
        <taxon>Fungi</taxon>
        <taxon>Dikarya</taxon>
        <taxon>Ascomycota</taxon>
        <taxon>Pezizomycotina</taxon>
        <taxon>Sordariomycetes</taxon>
        <taxon>Sordariomycetidae</taxon>
        <taxon>Sordariales</taxon>
        <taxon>Schizotheciaceae</taxon>
        <taxon>Echria</taxon>
    </lineage>
</organism>
<proteinExistence type="predicted"/>
<evidence type="ECO:0000256" key="1">
    <source>
        <dbReference type="SAM" id="MobiDB-lite"/>
    </source>
</evidence>
<feature type="transmembrane region" description="Helical" evidence="2">
    <location>
        <begin position="177"/>
        <end position="198"/>
    </location>
</feature>
<accession>A0AAJ0B6C9</accession>
<feature type="transmembrane region" description="Helical" evidence="2">
    <location>
        <begin position="80"/>
        <end position="102"/>
    </location>
</feature>
<dbReference type="EMBL" id="MU839839">
    <property type="protein sequence ID" value="KAK1752529.1"/>
    <property type="molecule type" value="Genomic_DNA"/>
</dbReference>
<evidence type="ECO:0000256" key="2">
    <source>
        <dbReference type="SAM" id="Phobius"/>
    </source>
</evidence>
<keyword evidence="4" id="KW-1185">Reference proteome</keyword>
<sequence length="254" mass="29193">MARTYKILHRRWRAKRPLYWGMVPELFLTVALLVLFGLEQPDLFRTLFWSIGHDLQLNSSPNILLYAYANHRPLPTVPFVWSQTLTNFNVAISVISLFVLLAKMIMVIMKVYYPIFGLFVSTSLTALYAVSVYGQMGPDYADPRYPSPIAWYIRYSCDIAAKYNVGSKCAMAKGSFAVTVVFMTLYLFNTAMAAWAMWPNPELDLPDDDDDDDHVRSKERDVEMQPPTTPRVPFTPRTQAFHTLDRKLPLRGYS</sequence>
<dbReference type="AlphaFoldDB" id="A0AAJ0B6C9"/>
<comment type="caution">
    <text evidence="3">The sequence shown here is derived from an EMBL/GenBank/DDBJ whole genome shotgun (WGS) entry which is preliminary data.</text>
</comment>
<evidence type="ECO:0000313" key="4">
    <source>
        <dbReference type="Proteomes" id="UP001239445"/>
    </source>
</evidence>
<keyword evidence="2" id="KW-0812">Transmembrane</keyword>
<protein>
    <submittedName>
        <fullName evidence="3">Uncharacterized protein</fullName>
    </submittedName>
</protein>
<feature type="transmembrane region" description="Helical" evidence="2">
    <location>
        <begin position="18"/>
        <end position="38"/>
    </location>
</feature>
<evidence type="ECO:0000313" key="3">
    <source>
        <dbReference type="EMBL" id="KAK1752529.1"/>
    </source>
</evidence>
<name>A0AAJ0B6C9_9PEZI</name>
<dbReference type="Proteomes" id="UP001239445">
    <property type="component" value="Unassembled WGS sequence"/>
</dbReference>